<evidence type="ECO:0000313" key="1">
    <source>
        <dbReference type="EMBL" id="CUM72535.1"/>
    </source>
</evidence>
<gene>
    <name evidence="1" type="ORF">ERS852448_00185</name>
</gene>
<reference evidence="1 2" key="1">
    <citation type="submission" date="2015-09" db="EMBL/GenBank/DDBJ databases">
        <authorList>
            <consortium name="Pathogen Informatics"/>
        </authorList>
    </citation>
    <scope>NUCLEOTIDE SEQUENCE [LARGE SCALE GENOMIC DNA]</scope>
    <source>
        <strain evidence="1 2">2789STDY5608891</strain>
    </source>
</reference>
<organism evidence="1 2">
    <name type="scientific">Eubacterium ramulus</name>
    <dbReference type="NCBI Taxonomy" id="39490"/>
    <lineage>
        <taxon>Bacteria</taxon>
        <taxon>Bacillati</taxon>
        <taxon>Bacillota</taxon>
        <taxon>Clostridia</taxon>
        <taxon>Eubacteriales</taxon>
        <taxon>Eubacteriaceae</taxon>
        <taxon>Eubacterium</taxon>
    </lineage>
</organism>
<dbReference type="InterPro" id="IPR036770">
    <property type="entry name" value="Ankyrin_rpt-contain_sf"/>
</dbReference>
<dbReference type="RefSeq" id="WP_055288916.1">
    <property type="nucleotide sequence ID" value="NZ_CAXUGT010000003.1"/>
</dbReference>
<dbReference type="OrthoDB" id="2038281at2"/>
<dbReference type="GeneID" id="97390463"/>
<protein>
    <submittedName>
        <fullName evidence="1">Uncharacterized protein</fullName>
    </submittedName>
</protein>
<dbReference type="Gene3D" id="1.25.40.20">
    <property type="entry name" value="Ankyrin repeat-containing domain"/>
    <property type="match status" value="1"/>
</dbReference>
<sequence length="495" mass="57541">MTQCKEIAKQLKKMLSIYSIKEKESELLPEFTEPFRFQETLFQQCRNAADELSYLGSCLSCESGDFPDMFYGIYQGNRLHFSSSATLDGGCNHVRFFGVSVTALACNDREFVEKAMPHSLGLCGTAVPYDTIPNLFMGIFYKDETMMNEALVLAEKFLARKQRKYDILIVQYLMDLWEKRTENLTELIEQICIEEQRVTENTTYIGYGNEKYNKVINIFAHGLFALAEHYLGAELFETIALPNVKSFCKEYELYRCGHKQNGELLVNYPENYGYLNQISDLIPQITLKENGKKKSIVDTELFADKLFQKVYSSGKLQHIVKRDIAWIAAWGTTEEFLQKFREDDEMQYFYDRGLIYYALSNPDMGSCYEISSFLLSRCNKEKKNCILEKKTRDFDGPYHMLFRRKNYDVLQTAELCEQLFEAGADPNQAGEKNVLPIELMMALPFTEEELHPLYDIWMKLPAVDLKLHTFDGKQPIDFAKKYKRKKLATWIKAQL</sequence>
<name>A0A173R3Z2_EUBRA</name>
<dbReference type="AlphaFoldDB" id="A0A173R3Z2"/>
<dbReference type="EMBL" id="CYYA01000001">
    <property type="protein sequence ID" value="CUM72535.1"/>
    <property type="molecule type" value="Genomic_DNA"/>
</dbReference>
<dbReference type="STRING" id="39490.ERS852448_00185"/>
<evidence type="ECO:0000313" key="2">
    <source>
        <dbReference type="Proteomes" id="UP000095492"/>
    </source>
</evidence>
<accession>A0A173R3Z2</accession>
<proteinExistence type="predicted"/>
<dbReference type="Proteomes" id="UP000095492">
    <property type="component" value="Unassembled WGS sequence"/>
</dbReference>